<evidence type="ECO:0000313" key="3">
    <source>
        <dbReference type="Proteomes" id="UP000271531"/>
    </source>
</evidence>
<dbReference type="EMBL" id="RBVA01001100">
    <property type="protein sequence ID" value="RMV80873.1"/>
    <property type="molecule type" value="Genomic_DNA"/>
</dbReference>
<organism evidence="2 3">
    <name type="scientific">Pseudomonas amygdali pv. tabaci</name>
    <name type="common">Pseudomonas syringae pv. tabaci</name>
    <dbReference type="NCBI Taxonomy" id="322"/>
    <lineage>
        <taxon>Bacteria</taxon>
        <taxon>Pseudomonadati</taxon>
        <taxon>Pseudomonadota</taxon>
        <taxon>Gammaproteobacteria</taxon>
        <taxon>Pseudomonadales</taxon>
        <taxon>Pseudomonadaceae</taxon>
        <taxon>Pseudomonas</taxon>
        <taxon>Pseudomonas amygdali</taxon>
    </lineage>
</organism>
<sequence length="59" mass="6097">YCTAGGMGGNADFTAPTGNARSGTQPLSNTMPELSPANSLRDTSSRLSPSEQIRPSALR</sequence>
<reference evidence="2 3" key="1">
    <citation type="submission" date="2018-08" db="EMBL/GenBank/DDBJ databases">
        <title>Recombination of ecologically and evolutionarily significant loci maintains genetic cohesion in the Pseudomonas syringae species complex.</title>
        <authorList>
            <person name="Dillon M."/>
            <person name="Thakur S."/>
            <person name="Almeida R.N.D."/>
            <person name="Weir B.S."/>
            <person name="Guttman D.S."/>
        </authorList>
    </citation>
    <scope>NUCLEOTIDE SEQUENCE [LARGE SCALE GENOMIC DNA]</scope>
    <source>
        <strain evidence="2 3">ICMP 4525</strain>
    </source>
</reference>
<dbReference type="Proteomes" id="UP000271531">
    <property type="component" value="Unassembled WGS sequence"/>
</dbReference>
<dbReference type="AlphaFoldDB" id="A0A3M6FK77"/>
<feature type="region of interest" description="Disordered" evidence="1">
    <location>
        <begin position="1"/>
        <end position="59"/>
    </location>
</feature>
<protein>
    <submittedName>
        <fullName evidence="2">Uncharacterized protein</fullName>
    </submittedName>
</protein>
<feature type="non-terminal residue" evidence="2">
    <location>
        <position position="1"/>
    </location>
</feature>
<feature type="compositionally biased region" description="Polar residues" evidence="1">
    <location>
        <begin position="16"/>
        <end position="53"/>
    </location>
</feature>
<evidence type="ECO:0000256" key="1">
    <source>
        <dbReference type="SAM" id="MobiDB-lite"/>
    </source>
</evidence>
<gene>
    <name evidence="2" type="ORF">ALP03_03838</name>
</gene>
<accession>A0A3M6FK77</accession>
<comment type="caution">
    <text evidence="2">The sequence shown here is derived from an EMBL/GenBank/DDBJ whole genome shotgun (WGS) entry which is preliminary data.</text>
</comment>
<evidence type="ECO:0000313" key="2">
    <source>
        <dbReference type="EMBL" id="RMV80873.1"/>
    </source>
</evidence>
<proteinExistence type="predicted"/>
<name>A0A3M6FK77_PSEAJ</name>